<feature type="transmembrane region" description="Helical" evidence="1">
    <location>
        <begin position="763"/>
        <end position="784"/>
    </location>
</feature>
<feature type="transmembrane region" description="Helical" evidence="1">
    <location>
        <begin position="1595"/>
        <end position="1616"/>
    </location>
</feature>
<keyword evidence="1" id="KW-0812">Transmembrane</keyword>
<organism evidence="2">
    <name type="scientific">Aphanomyces invadans</name>
    <dbReference type="NCBI Taxonomy" id="157072"/>
    <lineage>
        <taxon>Eukaryota</taxon>
        <taxon>Sar</taxon>
        <taxon>Stramenopiles</taxon>
        <taxon>Oomycota</taxon>
        <taxon>Saprolegniomycetes</taxon>
        <taxon>Saprolegniales</taxon>
        <taxon>Verrucalvaceae</taxon>
        <taxon>Aphanomyces</taxon>
    </lineage>
</organism>
<protein>
    <submittedName>
        <fullName evidence="2">Uncharacterized protein</fullName>
    </submittedName>
</protein>
<feature type="transmembrane region" description="Helical" evidence="1">
    <location>
        <begin position="591"/>
        <end position="615"/>
    </location>
</feature>
<proteinExistence type="predicted"/>
<dbReference type="EMBL" id="KI914018">
    <property type="protein sequence ID" value="ETV90950.1"/>
    <property type="molecule type" value="Genomic_DNA"/>
</dbReference>
<feature type="transmembrane region" description="Helical" evidence="1">
    <location>
        <begin position="1483"/>
        <end position="1504"/>
    </location>
</feature>
<feature type="transmembrane region" description="Helical" evidence="1">
    <location>
        <begin position="1653"/>
        <end position="1671"/>
    </location>
</feature>
<gene>
    <name evidence="2" type="ORF">H310_14364</name>
</gene>
<accession>A0A024T9Z5</accession>
<feature type="transmembrane region" description="Helical" evidence="1">
    <location>
        <begin position="1525"/>
        <end position="1544"/>
    </location>
</feature>
<evidence type="ECO:0000256" key="1">
    <source>
        <dbReference type="SAM" id="Phobius"/>
    </source>
</evidence>
<dbReference type="RefSeq" id="XP_008880432.1">
    <property type="nucleotide sequence ID" value="XM_008882210.1"/>
</dbReference>
<sequence length="1760" mass="195534">MIAPRWSDVPTMAVDPVACTRPNRRQAKGSLVYLACTLACMVMYCVVLAPSCTNDLYWPTYNGTGFAVYLVDVINDELLTHQTANVWAVHRPMSRNYASDDVQATFEAGYARKVFYTELNTIRHAVRDLRAATTSAVATLYVQYCWVDLDRRWELAHTRARAKRCLANYVDNAANYLETTLRNTNWTDYFDANHGAWTITIALALQKTREGAQWLNERPLHSLALSVEDEVAYLTARNLTRFDMTYHNNFKLSMSESIEVVNALKQRQVVLVKSSPFDVGPWTTGNMFWNFRNDVGILAYLNQSLVRGDANHFEVDGTEFSSFYPLQDEHNEYVRQVGLFYDNISPFGSVDVLYEPVPRPILDIFATFSLLLNDVVWPSAILTRRVVAWPSVVLAPAPPSFLVGHEMEYYGGNLLCLFNGPTSFPQAQYSFDDTCGSMNPFQIVADPTHVLFALLMAGPTDVRAICASHATDPAACVHTLVEIADFWQMLAQSTPWRAPALPDLPPVAFFQYATNASGHWFLLRQPLLAPDDSTWSFVGWLAIVEWVRGKREVVRLEGDVSTVFMISDVNPTLLLPGSSQTKSDYEGPQTVYYMVMYTTIVSIALGCLMVLYAAWSGHRFRGRNVLAFHRVATFVWIGRCLLVLRGLTGLVVLSSTTATIAQDIGGAKLVATTRPLGETLLVASESTWVCFVVSDVLLVFTGSLAEHCTAIATVLASAITFGIELVHPVQIDMVLDRRCTGIRIDQGLDCTSGVLRTGWWSRLAQLLVVQTVAPLVGIVVAFALKGTRPRQPQAPLSLYGAAESFLRPQAHEYAWELDSVTCIMTGLVPISYRSHHWIFDVKLWVLLPATSSYHGNATSFPCPTFAGRTLQEIDPSLLSTGKILRYVTVVAGVGYVVVTGVGSVSYIAVSSVNFANDFYWATFNMTGHHVVLADWFNQQFMLRPTEMATRLDEPQWTSVWRNYSNPKITTSIPAGVGLAVQLNQLIEVETAIAGLRRSDPCTVVPWISTQYCWVDWKRQWPMANSNARQARCVADVSNGAVYLETVLRNVDWTAWTQCWGTAFDVAIADELKSSAEGQRWLDQIQRNALLLAMPDETSAWKRAGLDKYSVQWQSFKKHGLVNTYLVENAFGVQYPLTLSRGNGSLNLAWQTSFKMYWGLANDLWAVTANTSVVGGKSLIATSANFAFANHTMLSVLLQNGTLQAPLYEAFEAVGRDIGPLGSIDMRLVACPDAVRHTIATGADVLRRALAAHPVVGPEMFFNTTMDLVEIVPSKFKLLAHPYTYGGSMTCQESTPYPLVALTQLTMRDFNCGPVLGASFYPTLDNLIISVMAAGLSVASESTIDGVCWHDASPHRCQTQYLAEARRFIQTFIATDDTDAIEAMARSAAAQVRQLNVSLMQYIREAESAPLEIGTSMLMDPNDPTFDMWSWLYVIEWAMGSRDVVAFEGDRGAVTVVTDWATTSSQTVQAMEMPTTFAAYARSGVQYVTGVMLGLAALVCISFVASRGRVEGINMYELNRVGGMVWVGRPLLFLRGVTAVCLLSTSTLELESRGYGIVGFSVPTLPWYETILGAGEVTWLVYIVNDLFMVWTDAYTQYYAPVSSMVVWIVVAILTLVSPVVHRVRMDPACQVDQMDLQLVCQTGIVAIGDIRRLYSLIAIIWISNVASYIGIRRYFGSMLRTNAIHSLLLSSAANHLFDKRHWLHQGVYYMDGASALLNGLLSVRWGKTCYVMDVKLWRCFSIAMPNDVPFELAYSVPVRD</sequence>
<feature type="transmembrane region" description="Helical" evidence="1">
    <location>
        <begin position="627"/>
        <end position="647"/>
    </location>
</feature>
<keyword evidence="1" id="KW-0472">Membrane</keyword>
<feature type="transmembrane region" description="Helical" evidence="1">
    <location>
        <begin position="31"/>
        <end position="49"/>
    </location>
</feature>
<dbReference type="eggNOG" id="ENOG502SD6V">
    <property type="taxonomic scope" value="Eukaryota"/>
</dbReference>
<feature type="transmembrane region" description="Helical" evidence="1">
    <location>
        <begin position="1564"/>
        <end position="1583"/>
    </location>
</feature>
<reference evidence="2" key="1">
    <citation type="submission" date="2013-12" db="EMBL/GenBank/DDBJ databases">
        <title>The Genome Sequence of Aphanomyces invadans NJM9701.</title>
        <authorList>
            <consortium name="The Broad Institute Genomics Platform"/>
            <person name="Russ C."/>
            <person name="Tyler B."/>
            <person name="van West P."/>
            <person name="Dieguez-Uribeondo J."/>
            <person name="Young S.K."/>
            <person name="Zeng Q."/>
            <person name="Gargeya S."/>
            <person name="Fitzgerald M."/>
            <person name="Abouelleil A."/>
            <person name="Alvarado L."/>
            <person name="Chapman S.B."/>
            <person name="Gainer-Dewar J."/>
            <person name="Goldberg J."/>
            <person name="Griggs A."/>
            <person name="Gujja S."/>
            <person name="Hansen M."/>
            <person name="Howarth C."/>
            <person name="Imamovic A."/>
            <person name="Ireland A."/>
            <person name="Larimer J."/>
            <person name="McCowan C."/>
            <person name="Murphy C."/>
            <person name="Pearson M."/>
            <person name="Poon T.W."/>
            <person name="Priest M."/>
            <person name="Roberts A."/>
            <person name="Saif S."/>
            <person name="Shea T."/>
            <person name="Sykes S."/>
            <person name="Wortman J."/>
            <person name="Nusbaum C."/>
            <person name="Birren B."/>
        </authorList>
    </citation>
    <scope>NUCLEOTIDE SEQUENCE [LARGE SCALE GENOMIC DNA]</scope>
    <source>
        <strain evidence="2">NJM9701</strain>
    </source>
</reference>
<evidence type="ECO:0000313" key="2">
    <source>
        <dbReference type="EMBL" id="ETV90950.1"/>
    </source>
</evidence>
<dbReference type="GeneID" id="20091414"/>
<keyword evidence="1" id="KW-1133">Transmembrane helix</keyword>
<dbReference type="OrthoDB" id="79231at2759"/>
<name>A0A024T9Z5_9STRA</name>
<feature type="transmembrane region" description="Helical" evidence="1">
    <location>
        <begin position="886"/>
        <end position="909"/>
    </location>
</feature>
<dbReference type="VEuPathDB" id="FungiDB:H310_14364"/>